<feature type="domain" description="Ig-like" evidence="1">
    <location>
        <begin position="196"/>
        <end position="295"/>
    </location>
</feature>
<organism evidence="2 3">
    <name type="scientific">Aphidius gifuensis</name>
    <name type="common">Parasitoid wasp</name>
    <dbReference type="NCBI Taxonomy" id="684658"/>
    <lineage>
        <taxon>Eukaryota</taxon>
        <taxon>Metazoa</taxon>
        <taxon>Ecdysozoa</taxon>
        <taxon>Arthropoda</taxon>
        <taxon>Hexapoda</taxon>
        <taxon>Insecta</taxon>
        <taxon>Pterygota</taxon>
        <taxon>Neoptera</taxon>
        <taxon>Endopterygota</taxon>
        <taxon>Hymenoptera</taxon>
        <taxon>Apocrita</taxon>
        <taxon>Ichneumonoidea</taxon>
        <taxon>Braconidae</taxon>
        <taxon>Aphidiinae</taxon>
        <taxon>Aphidius</taxon>
    </lineage>
</organism>
<protein>
    <recommendedName>
        <fullName evidence="1">Ig-like domain-containing protein</fullName>
    </recommendedName>
</protein>
<evidence type="ECO:0000313" key="3">
    <source>
        <dbReference type="Proteomes" id="UP000639338"/>
    </source>
</evidence>
<gene>
    <name evidence="2" type="ORF">HCN44_008396</name>
</gene>
<dbReference type="InterPro" id="IPR013783">
    <property type="entry name" value="Ig-like_fold"/>
</dbReference>
<dbReference type="FunFam" id="2.60.40.10:FF:000437">
    <property type="entry name" value="Beat-IIIc, isoform A"/>
    <property type="match status" value="1"/>
</dbReference>
<dbReference type="PANTHER" id="PTHR21261">
    <property type="entry name" value="BEAT PROTEIN"/>
    <property type="match status" value="1"/>
</dbReference>
<keyword evidence="3" id="KW-1185">Reference proteome</keyword>
<dbReference type="AlphaFoldDB" id="A0A834XQD2"/>
<reference evidence="2 3" key="1">
    <citation type="submission" date="2020-08" db="EMBL/GenBank/DDBJ databases">
        <title>Aphidius gifuensis genome sequencing and assembly.</title>
        <authorList>
            <person name="Du Z."/>
        </authorList>
    </citation>
    <scope>NUCLEOTIDE SEQUENCE [LARGE SCALE GENOMIC DNA]</scope>
    <source>
        <strain evidence="2">YNYX2018</strain>
        <tissue evidence="2">Adults</tissue>
    </source>
</reference>
<evidence type="ECO:0000313" key="2">
    <source>
        <dbReference type="EMBL" id="KAF7989722.1"/>
    </source>
</evidence>
<dbReference type="PANTHER" id="PTHR21261:SF15">
    <property type="entry name" value="BEATEN PATH IIIA, ISOFORM D-RELATED"/>
    <property type="match status" value="1"/>
</dbReference>
<sequence>MESSGSKVTHYCADGDDVVNLKHRDCCDIYCSVFNNKNNNNSYINNRLLMSGRISRTFKIACIILLLSIGFSSVFSSKDIKVEARVPKEAELGGMIDMKCDWEIYGGKSLYSVKWYKDGHEFFRYVPDNHPRIQTFPQPGIKLEKISSRENSIRLMDLSFTSTGQYKCEVSTEGPAFATSFKTGNFTVISLPERGPEIKGLSSHYAVGENVTANCTAWPSIPKANLHWSINGKPVPPEFTVVYPTVSPVQGMGIPSTLGLRLEAEARHFVGAGTVKFRCQADVGSRRFDTEKLVQMAHVNNQRLSASDLRGSVKANACFLTNNNFNLIIITTIIIIINLT</sequence>
<proteinExistence type="predicted"/>
<dbReference type="PROSITE" id="PS50835">
    <property type="entry name" value="IG_LIKE"/>
    <property type="match status" value="2"/>
</dbReference>
<name>A0A834XQD2_APHGI</name>
<accession>A0A834XQD2</accession>
<dbReference type="InterPro" id="IPR036179">
    <property type="entry name" value="Ig-like_dom_sf"/>
</dbReference>
<dbReference type="InterPro" id="IPR007110">
    <property type="entry name" value="Ig-like_dom"/>
</dbReference>
<dbReference type="SUPFAM" id="SSF48726">
    <property type="entry name" value="Immunoglobulin"/>
    <property type="match status" value="2"/>
</dbReference>
<dbReference type="Gene3D" id="2.60.40.10">
    <property type="entry name" value="Immunoglobulins"/>
    <property type="match status" value="2"/>
</dbReference>
<dbReference type="OrthoDB" id="10015491at2759"/>
<feature type="domain" description="Ig-like" evidence="1">
    <location>
        <begin position="93"/>
        <end position="187"/>
    </location>
</feature>
<dbReference type="Proteomes" id="UP000639338">
    <property type="component" value="Unassembled WGS sequence"/>
</dbReference>
<evidence type="ECO:0000259" key="1">
    <source>
        <dbReference type="PROSITE" id="PS50835"/>
    </source>
</evidence>
<dbReference type="EMBL" id="JACMRX010000005">
    <property type="protein sequence ID" value="KAF7989722.1"/>
    <property type="molecule type" value="Genomic_DNA"/>
</dbReference>
<comment type="caution">
    <text evidence="2">The sequence shown here is derived from an EMBL/GenBank/DDBJ whole genome shotgun (WGS) entry which is preliminary data.</text>
</comment>